<feature type="transmembrane region" description="Helical" evidence="9">
    <location>
        <begin position="12"/>
        <end position="32"/>
    </location>
</feature>
<evidence type="ECO:0000256" key="5">
    <source>
        <dbReference type="ARBA" id="ARBA00022692"/>
    </source>
</evidence>
<reference evidence="11 12" key="1">
    <citation type="submission" date="2017-10" db="EMBL/GenBank/DDBJ databases">
        <title>Sequencing the genomes of 1000 actinobacteria strains.</title>
        <authorList>
            <person name="Klenk H.-P."/>
        </authorList>
    </citation>
    <scope>NUCLEOTIDE SEQUENCE [LARGE SCALE GENOMIC DNA]</scope>
    <source>
        <strain evidence="11 12">DSM 18966</strain>
    </source>
</reference>
<evidence type="ECO:0000259" key="10">
    <source>
        <dbReference type="Pfam" id="PF04290"/>
    </source>
</evidence>
<dbReference type="Pfam" id="PF04290">
    <property type="entry name" value="DctQ"/>
    <property type="match status" value="1"/>
</dbReference>
<keyword evidence="12" id="KW-1185">Reference proteome</keyword>
<comment type="caution">
    <text evidence="11">The sequence shown here is derived from an EMBL/GenBank/DDBJ whole genome shotgun (WGS) entry which is preliminary data.</text>
</comment>
<feature type="transmembrane region" description="Helical" evidence="9">
    <location>
        <begin position="47"/>
        <end position="64"/>
    </location>
</feature>
<dbReference type="InterPro" id="IPR007387">
    <property type="entry name" value="TRAP_DctQ"/>
</dbReference>
<proteinExistence type="inferred from homology"/>
<sequence length="167" mass="18360">MKTVKTALDSALAWFCVTLFAVLVVDVAWQVFARQVLDSPSGWSEELAKYVFIWLGLFGSALVFGERGHILVDFAVDKLPPRVRWVVAILMQLMIFAFAALVLVYGGWSVSQLAWEQSLAGLPVRVGPLYLALPISGVLICFYTVYHLVAILVGAESAVEDTEPDVL</sequence>
<dbReference type="PANTHER" id="PTHR35011">
    <property type="entry name" value="2,3-DIKETO-L-GULONATE TRAP TRANSPORTER SMALL PERMEASE PROTEIN YIAM"/>
    <property type="match status" value="1"/>
</dbReference>
<evidence type="ECO:0000256" key="6">
    <source>
        <dbReference type="ARBA" id="ARBA00022989"/>
    </source>
</evidence>
<keyword evidence="5 9" id="KW-0812">Transmembrane</keyword>
<evidence type="ECO:0000256" key="8">
    <source>
        <dbReference type="ARBA" id="ARBA00038436"/>
    </source>
</evidence>
<evidence type="ECO:0000256" key="9">
    <source>
        <dbReference type="SAM" id="Phobius"/>
    </source>
</evidence>
<dbReference type="PANTHER" id="PTHR35011:SF2">
    <property type="entry name" value="2,3-DIKETO-L-GULONATE TRAP TRANSPORTER SMALL PERMEASE PROTEIN YIAM"/>
    <property type="match status" value="1"/>
</dbReference>
<evidence type="ECO:0000313" key="11">
    <source>
        <dbReference type="EMBL" id="PFG34219.1"/>
    </source>
</evidence>
<comment type="subcellular location">
    <subcellularLocation>
        <location evidence="1">Cell inner membrane</location>
        <topology evidence="1">Multi-pass membrane protein</topology>
    </subcellularLocation>
</comment>
<evidence type="ECO:0000313" key="12">
    <source>
        <dbReference type="Proteomes" id="UP000225548"/>
    </source>
</evidence>
<name>A0A2A9E7L5_9MICO</name>
<evidence type="ECO:0000256" key="3">
    <source>
        <dbReference type="ARBA" id="ARBA00022475"/>
    </source>
</evidence>
<gene>
    <name evidence="11" type="ORF">ATL42_2124</name>
</gene>
<dbReference type="RefSeq" id="WP_098455286.1">
    <property type="nucleotide sequence ID" value="NZ_PDJG01000001.1"/>
</dbReference>
<organism evidence="11 12">
    <name type="scientific">Sanguibacter antarcticus</name>
    <dbReference type="NCBI Taxonomy" id="372484"/>
    <lineage>
        <taxon>Bacteria</taxon>
        <taxon>Bacillati</taxon>
        <taxon>Actinomycetota</taxon>
        <taxon>Actinomycetes</taxon>
        <taxon>Micrococcales</taxon>
        <taxon>Sanguibacteraceae</taxon>
        <taxon>Sanguibacter</taxon>
    </lineage>
</organism>
<evidence type="ECO:0000256" key="1">
    <source>
        <dbReference type="ARBA" id="ARBA00004429"/>
    </source>
</evidence>
<keyword evidence="3" id="KW-1003">Cell membrane</keyword>
<dbReference type="Proteomes" id="UP000225548">
    <property type="component" value="Unassembled WGS sequence"/>
</dbReference>
<accession>A0A2A9E7L5</accession>
<keyword evidence="2" id="KW-0813">Transport</keyword>
<comment type="similarity">
    <text evidence="8">Belongs to the TRAP transporter small permease family.</text>
</comment>
<keyword evidence="7 9" id="KW-0472">Membrane</keyword>
<dbReference type="OrthoDB" id="2085311at2"/>
<evidence type="ECO:0000256" key="2">
    <source>
        <dbReference type="ARBA" id="ARBA00022448"/>
    </source>
</evidence>
<feature type="transmembrane region" description="Helical" evidence="9">
    <location>
        <begin position="128"/>
        <end position="153"/>
    </location>
</feature>
<dbReference type="GO" id="GO:0015740">
    <property type="term" value="P:C4-dicarboxylate transport"/>
    <property type="evidence" value="ECO:0007669"/>
    <property type="project" value="TreeGrafter"/>
</dbReference>
<dbReference type="AlphaFoldDB" id="A0A2A9E7L5"/>
<keyword evidence="4" id="KW-0997">Cell inner membrane</keyword>
<dbReference type="InterPro" id="IPR055348">
    <property type="entry name" value="DctQ"/>
</dbReference>
<evidence type="ECO:0000256" key="7">
    <source>
        <dbReference type="ARBA" id="ARBA00023136"/>
    </source>
</evidence>
<dbReference type="GO" id="GO:0005886">
    <property type="term" value="C:plasma membrane"/>
    <property type="evidence" value="ECO:0007669"/>
    <property type="project" value="UniProtKB-SubCell"/>
</dbReference>
<keyword evidence="6 9" id="KW-1133">Transmembrane helix</keyword>
<feature type="domain" description="Tripartite ATP-independent periplasmic transporters DctQ component" evidence="10">
    <location>
        <begin position="25"/>
        <end position="151"/>
    </location>
</feature>
<protein>
    <submittedName>
        <fullName evidence="11">TRAP-type C4-dicarboxylate transport system permease small subunit</fullName>
    </submittedName>
</protein>
<feature type="transmembrane region" description="Helical" evidence="9">
    <location>
        <begin position="85"/>
        <end position="108"/>
    </location>
</feature>
<dbReference type="GO" id="GO:0022857">
    <property type="term" value="F:transmembrane transporter activity"/>
    <property type="evidence" value="ECO:0007669"/>
    <property type="project" value="TreeGrafter"/>
</dbReference>
<evidence type="ECO:0000256" key="4">
    <source>
        <dbReference type="ARBA" id="ARBA00022519"/>
    </source>
</evidence>
<dbReference type="EMBL" id="PDJG01000001">
    <property type="protein sequence ID" value="PFG34219.1"/>
    <property type="molecule type" value="Genomic_DNA"/>
</dbReference>